<dbReference type="NCBIfam" id="TIGR00589">
    <property type="entry name" value="ogt"/>
    <property type="match status" value="1"/>
</dbReference>
<dbReference type="PANTHER" id="PTHR10815:SF5">
    <property type="entry name" value="METHYLATED-DNA--PROTEIN-CYSTEINE METHYLTRANSFERASE"/>
    <property type="match status" value="1"/>
</dbReference>
<evidence type="ECO:0000256" key="8">
    <source>
        <dbReference type="HAMAP-Rule" id="MF_00772"/>
    </source>
</evidence>
<dbReference type="InterPro" id="IPR036217">
    <property type="entry name" value="MethylDNA_cys_MeTrfase_DNAb"/>
</dbReference>
<dbReference type="SUPFAM" id="SSF53155">
    <property type="entry name" value="Methylated DNA-protein cysteine methyltransferase domain"/>
    <property type="match status" value="1"/>
</dbReference>
<dbReference type="InterPro" id="IPR008332">
    <property type="entry name" value="MethylG_MeTrfase_N"/>
</dbReference>
<keyword evidence="2 8" id="KW-0963">Cytoplasm</keyword>
<evidence type="ECO:0000259" key="10">
    <source>
        <dbReference type="Pfam" id="PF02870"/>
    </source>
</evidence>
<keyword evidence="12" id="KW-1185">Reference proteome</keyword>
<keyword evidence="6 8" id="KW-0234">DNA repair</keyword>
<dbReference type="Gene3D" id="1.10.10.10">
    <property type="entry name" value="Winged helix-like DNA-binding domain superfamily/Winged helix DNA-binding domain"/>
    <property type="match status" value="1"/>
</dbReference>
<comment type="similarity">
    <text evidence="8">Belongs to the MGMT family.</text>
</comment>
<dbReference type="RefSeq" id="WP_074727953.1">
    <property type="nucleotide sequence ID" value="NZ_FNQS01000002.1"/>
</dbReference>
<comment type="function">
    <text evidence="8">Involved in the cellular defense against the biological effects of O6-methylguanine (O6-MeG) and O4-methylthymine (O4-MeT) in DNA. Repairs the methylated nucleobase in DNA by stoichiometrically transferring the methyl group to a cysteine residue in the enzyme. This is a suicide reaction: the enzyme is irreversibly inactivated.</text>
</comment>
<dbReference type="eggNOG" id="COG0350">
    <property type="taxonomic scope" value="Bacteria"/>
</dbReference>
<evidence type="ECO:0000256" key="3">
    <source>
        <dbReference type="ARBA" id="ARBA00022603"/>
    </source>
</evidence>
<dbReference type="GeneID" id="97763718"/>
<dbReference type="GO" id="GO:0032259">
    <property type="term" value="P:methylation"/>
    <property type="evidence" value="ECO:0007669"/>
    <property type="project" value="UniProtKB-KW"/>
</dbReference>
<evidence type="ECO:0000313" key="11">
    <source>
        <dbReference type="EMBL" id="SEA03746.1"/>
    </source>
</evidence>
<dbReference type="SUPFAM" id="SSF46767">
    <property type="entry name" value="Methylated DNA-protein cysteine methyltransferase, C-terminal domain"/>
    <property type="match status" value="1"/>
</dbReference>
<protein>
    <recommendedName>
        <fullName evidence="8">Methylated-DNA--protein-cysteine methyltransferase</fullName>
        <ecNumber evidence="8">2.1.1.63</ecNumber>
    </recommendedName>
    <alternativeName>
        <fullName evidence="8">6-O-methylguanine-DNA methyltransferase</fullName>
        <shortName evidence="8">MGMT</shortName>
    </alternativeName>
    <alternativeName>
        <fullName evidence="8">O-6-methylguanine-DNA-alkyltransferase</fullName>
    </alternativeName>
</protein>
<dbReference type="EMBL" id="FNQS01000002">
    <property type="protein sequence ID" value="SEA03746.1"/>
    <property type="molecule type" value="Genomic_DNA"/>
</dbReference>
<dbReference type="PROSITE" id="PS00374">
    <property type="entry name" value="MGMT"/>
    <property type="match status" value="1"/>
</dbReference>
<dbReference type="InterPro" id="IPR001497">
    <property type="entry name" value="MethylDNA_cys_MeTrfase_AS"/>
</dbReference>
<dbReference type="InterPro" id="IPR036631">
    <property type="entry name" value="MGMT_N_sf"/>
</dbReference>
<dbReference type="Proteomes" id="UP000187280">
    <property type="component" value="Unassembled WGS sequence"/>
</dbReference>
<dbReference type="FunFam" id="1.10.10.10:FF:000337">
    <property type="entry name" value="Methylated-DNA--protein-cysteine methyltransferase"/>
    <property type="match status" value="1"/>
</dbReference>
<dbReference type="NCBIfam" id="NF007626">
    <property type="entry name" value="PRK10286.1"/>
    <property type="match status" value="1"/>
</dbReference>
<dbReference type="InterPro" id="IPR014048">
    <property type="entry name" value="MethylDNA_cys_MeTrfase_DNA-bd"/>
</dbReference>
<comment type="catalytic activity">
    <reaction evidence="1 8">
        <text>a 4-O-methyl-thymidine in DNA + L-cysteinyl-[protein] = a thymidine in DNA + S-methyl-L-cysteinyl-[protein]</text>
        <dbReference type="Rhea" id="RHEA:53428"/>
        <dbReference type="Rhea" id="RHEA-COMP:10131"/>
        <dbReference type="Rhea" id="RHEA-COMP:10132"/>
        <dbReference type="Rhea" id="RHEA-COMP:13555"/>
        <dbReference type="Rhea" id="RHEA-COMP:13556"/>
        <dbReference type="ChEBI" id="CHEBI:29950"/>
        <dbReference type="ChEBI" id="CHEBI:82612"/>
        <dbReference type="ChEBI" id="CHEBI:137386"/>
        <dbReference type="ChEBI" id="CHEBI:137387"/>
        <dbReference type="EC" id="2.1.1.63"/>
    </reaction>
</comment>
<evidence type="ECO:0000256" key="6">
    <source>
        <dbReference type="ARBA" id="ARBA00023204"/>
    </source>
</evidence>
<evidence type="ECO:0000256" key="2">
    <source>
        <dbReference type="ARBA" id="ARBA00022490"/>
    </source>
</evidence>
<dbReference type="GO" id="GO:0005737">
    <property type="term" value="C:cytoplasm"/>
    <property type="evidence" value="ECO:0007669"/>
    <property type="project" value="UniProtKB-SubCell"/>
</dbReference>
<dbReference type="HAMAP" id="MF_00772">
    <property type="entry name" value="OGT"/>
    <property type="match status" value="1"/>
</dbReference>
<name>A0A1H3XWG9_9GAMM</name>
<comment type="subcellular location">
    <subcellularLocation>
        <location evidence="8">Cytoplasm</location>
    </subcellularLocation>
</comment>
<dbReference type="InterPro" id="IPR023546">
    <property type="entry name" value="MGMT"/>
</dbReference>
<dbReference type="GO" id="GO:0003908">
    <property type="term" value="F:methylated-DNA-[protein]-cysteine S-methyltransferase activity"/>
    <property type="evidence" value="ECO:0007669"/>
    <property type="project" value="UniProtKB-UniRule"/>
</dbReference>
<dbReference type="PANTHER" id="PTHR10815">
    <property type="entry name" value="METHYLATED-DNA--PROTEIN-CYSTEINE METHYLTRANSFERASE"/>
    <property type="match status" value="1"/>
</dbReference>
<organism evidence="11 12">
    <name type="scientific">Lonsdalea quercina</name>
    <dbReference type="NCBI Taxonomy" id="71657"/>
    <lineage>
        <taxon>Bacteria</taxon>
        <taxon>Pseudomonadati</taxon>
        <taxon>Pseudomonadota</taxon>
        <taxon>Gammaproteobacteria</taxon>
        <taxon>Enterobacterales</taxon>
        <taxon>Pectobacteriaceae</taxon>
        <taxon>Lonsdalea</taxon>
    </lineage>
</organism>
<feature type="domain" description="Methylguanine DNA methyltransferase ribonuclease-like" evidence="10">
    <location>
        <begin position="9"/>
        <end position="83"/>
    </location>
</feature>
<keyword evidence="5 8" id="KW-0227">DNA damage</keyword>
<dbReference type="CDD" id="cd06445">
    <property type="entry name" value="ATase"/>
    <property type="match status" value="1"/>
</dbReference>
<evidence type="ECO:0000256" key="1">
    <source>
        <dbReference type="ARBA" id="ARBA00001286"/>
    </source>
</evidence>
<evidence type="ECO:0000256" key="4">
    <source>
        <dbReference type="ARBA" id="ARBA00022679"/>
    </source>
</evidence>
<feature type="domain" description="Methylated-DNA-[protein]-cysteine S-methyltransferase DNA binding" evidence="9">
    <location>
        <begin position="88"/>
        <end position="167"/>
    </location>
</feature>
<comment type="miscellaneous">
    <text evidence="8">This enzyme catalyzes only one turnover and therefore is not strictly catalytic. According to one definition, an enzyme is a biocatalyst that acts repeatedly and over many reaction cycles.</text>
</comment>
<comment type="catalytic activity">
    <reaction evidence="7 8">
        <text>a 6-O-methyl-2'-deoxyguanosine in DNA + L-cysteinyl-[protein] = S-methyl-L-cysteinyl-[protein] + a 2'-deoxyguanosine in DNA</text>
        <dbReference type="Rhea" id="RHEA:24000"/>
        <dbReference type="Rhea" id="RHEA-COMP:10131"/>
        <dbReference type="Rhea" id="RHEA-COMP:10132"/>
        <dbReference type="Rhea" id="RHEA-COMP:11367"/>
        <dbReference type="Rhea" id="RHEA-COMP:11368"/>
        <dbReference type="ChEBI" id="CHEBI:29950"/>
        <dbReference type="ChEBI" id="CHEBI:82612"/>
        <dbReference type="ChEBI" id="CHEBI:85445"/>
        <dbReference type="ChEBI" id="CHEBI:85448"/>
        <dbReference type="EC" id="2.1.1.63"/>
    </reaction>
</comment>
<dbReference type="EC" id="2.1.1.63" evidence="8"/>
<evidence type="ECO:0000259" key="9">
    <source>
        <dbReference type="Pfam" id="PF01035"/>
    </source>
</evidence>
<accession>A0A1H3XWG9</accession>
<dbReference type="AlphaFoldDB" id="A0A1H3XWG9"/>
<dbReference type="GO" id="GO:0006307">
    <property type="term" value="P:DNA alkylation repair"/>
    <property type="evidence" value="ECO:0007669"/>
    <property type="project" value="UniProtKB-UniRule"/>
</dbReference>
<evidence type="ECO:0000313" key="12">
    <source>
        <dbReference type="Proteomes" id="UP000187280"/>
    </source>
</evidence>
<gene>
    <name evidence="11" type="ORF">SAMN02982996_00798</name>
</gene>
<dbReference type="Pfam" id="PF01035">
    <property type="entry name" value="DNA_binding_1"/>
    <property type="match status" value="1"/>
</dbReference>
<dbReference type="InterPro" id="IPR036388">
    <property type="entry name" value="WH-like_DNA-bd_sf"/>
</dbReference>
<dbReference type="STRING" id="71657.SAMN02982996_00798"/>
<sequence>MQTFLLDKIATPIGELMVVADEDHHLRALEWREFEGKLHRMFERRYRDSPVRLVPSVNPGGLSDMLQRYFAGELTAIDSLPVAAAGTEFQQQVWKALRDIPCGDVMSYGQLAARLGRPTASRAVGMANGANPICIVVPCHRVIGAGGALTGYAGGIQRKQWLLIHEGYLS</sequence>
<reference evidence="11 12" key="1">
    <citation type="submission" date="2016-10" db="EMBL/GenBank/DDBJ databases">
        <authorList>
            <person name="de Groot N.N."/>
        </authorList>
    </citation>
    <scope>NUCLEOTIDE SEQUENCE [LARGE SCALE GENOMIC DNA]</scope>
    <source>
        <strain evidence="11 12">ATCC 29281</strain>
    </source>
</reference>
<evidence type="ECO:0000256" key="7">
    <source>
        <dbReference type="ARBA" id="ARBA00049348"/>
    </source>
</evidence>
<evidence type="ECO:0000256" key="5">
    <source>
        <dbReference type="ARBA" id="ARBA00022763"/>
    </source>
</evidence>
<keyword evidence="3 8" id="KW-0489">Methyltransferase</keyword>
<keyword evidence="4 8" id="KW-0808">Transferase</keyword>
<dbReference type="Pfam" id="PF02870">
    <property type="entry name" value="Methyltransf_1N"/>
    <property type="match status" value="1"/>
</dbReference>
<feature type="active site" description="Nucleophile; methyl group acceptor" evidence="8">
    <location>
        <position position="139"/>
    </location>
</feature>
<proteinExistence type="inferred from homology"/>